<keyword evidence="2" id="KW-1133">Transmembrane helix</keyword>
<accession>A0A1M5H4X0</accession>
<dbReference type="EMBL" id="FQVB01000042">
    <property type="protein sequence ID" value="SHG10772.1"/>
    <property type="molecule type" value="Genomic_DNA"/>
</dbReference>
<evidence type="ECO:0000313" key="4">
    <source>
        <dbReference type="Proteomes" id="UP000184076"/>
    </source>
</evidence>
<keyword evidence="2" id="KW-0472">Membrane</keyword>
<gene>
    <name evidence="3" type="ORF">SAMN02745206_03274</name>
</gene>
<dbReference type="AlphaFoldDB" id="A0A1M5H4X0"/>
<evidence type="ECO:0000256" key="1">
    <source>
        <dbReference type="SAM" id="MobiDB-lite"/>
    </source>
</evidence>
<sequence length="324" mass="35959">MRTCRRAVSCKRRCVDLRDLWLFLLLLGGTAGWILAARPALSSYIETDLRMPGTFPVDRHYVPLSEARGEWVLYDLVNQPGEANEGRPLICPANPRFVPLVRIPLAKPIKVMIVKETSLDARLANLLYANLELKKILLDYGKIQAKARELEALARRELAETASYEDLTKRRSDGADQKEGRRSETGPTADAGALDGRKRHAAAAAVGDGKDRAGEVGRLARIARPLVALAEEEKSRGDPLASDRATFAALDTRILLEQEQEKLEKGEAAIRPGTISPSRAQQLPWIFRWVFHVLRFIVSHKFEIALGVIATLAVGMLAAVFRPR</sequence>
<keyword evidence="4" id="KW-1185">Reference proteome</keyword>
<feature type="region of interest" description="Disordered" evidence="1">
    <location>
        <begin position="165"/>
        <end position="209"/>
    </location>
</feature>
<reference evidence="4" key="1">
    <citation type="submission" date="2016-11" db="EMBL/GenBank/DDBJ databases">
        <authorList>
            <person name="Varghese N."/>
            <person name="Submissions S."/>
        </authorList>
    </citation>
    <scope>NUCLEOTIDE SEQUENCE [LARGE SCALE GENOMIC DNA]</scope>
    <source>
        <strain evidence="4">DSM 9756</strain>
    </source>
</reference>
<dbReference type="Proteomes" id="UP000184076">
    <property type="component" value="Unassembled WGS sequence"/>
</dbReference>
<dbReference type="OrthoDB" id="9834056at2"/>
<feature type="compositionally biased region" description="Basic and acidic residues" evidence="1">
    <location>
        <begin position="166"/>
        <end position="184"/>
    </location>
</feature>
<dbReference type="RefSeq" id="WP_073041399.1">
    <property type="nucleotide sequence ID" value="NZ_FQVB01000042.1"/>
</dbReference>
<name>A0A1M5H4X0_9BACT</name>
<feature type="transmembrane region" description="Helical" evidence="2">
    <location>
        <begin position="304"/>
        <end position="321"/>
    </location>
</feature>
<proteinExistence type="predicted"/>
<organism evidence="3 4">
    <name type="scientific">Desulfacinum infernum DSM 9756</name>
    <dbReference type="NCBI Taxonomy" id="1121391"/>
    <lineage>
        <taxon>Bacteria</taxon>
        <taxon>Pseudomonadati</taxon>
        <taxon>Thermodesulfobacteriota</taxon>
        <taxon>Syntrophobacteria</taxon>
        <taxon>Syntrophobacterales</taxon>
        <taxon>Syntrophobacteraceae</taxon>
        <taxon>Desulfacinum</taxon>
    </lineage>
</organism>
<keyword evidence="2" id="KW-0812">Transmembrane</keyword>
<protein>
    <submittedName>
        <fullName evidence="3">Uncharacterized protein</fullName>
    </submittedName>
</protein>
<evidence type="ECO:0000313" key="3">
    <source>
        <dbReference type="EMBL" id="SHG10772.1"/>
    </source>
</evidence>
<evidence type="ECO:0000256" key="2">
    <source>
        <dbReference type="SAM" id="Phobius"/>
    </source>
</evidence>
<dbReference type="STRING" id="1121391.SAMN02745206_03274"/>